<dbReference type="HAMAP" id="MF_04029">
    <property type="entry name" value="HSV_KITH"/>
    <property type="match status" value="1"/>
</dbReference>
<dbReference type="RefSeq" id="YP_010801649.1">
    <property type="nucleotide sequence ID" value="NC_076967.1"/>
</dbReference>
<feature type="compositionally biased region" description="Pro residues" evidence="7">
    <location>
        <begin position="88"/>
        <end position="99"/>
    </location>
</feature>
<feature type="compositionally biased region" description="Basic and acidic residues" evidence="7">
    <location>
        <begin position="177"/>
        <end position="186"/>
    </location>
</feature>
<evidence type="ECO:0000256" key="6">
    <source>
        <dbReference type="ARBA" id="ARBA00022840"/>
    </source>
</evidence>
<evidence type="ECO:0000256" key="4">
    <source>
        <dbReference type="ARBA" id="ARBA00022741"/>
    </source>
</evidence>
<dbReference type="Proteomes" id="UP001147731">
    <property type="component" value="Segment"/>
</dbReference>
<dbReference type="GO" id="GO:0005524">
    <property type="term" value="F:ATP binding"/>
    <property type="evidence" value="ECO:0007669"/>
    <property type="project" value="UniProtKB-KW"/>
</dbReference>
<dbReference type="EMBL" id="MH932584">
    <property type="protein sequence ID" value="QDQ69229.1"/>
    <property type="molecule type" value="Genomic_DNA"/>
</dbReference>
<evidence type="ECO:0000256" key="5">
    <source>
        <dbReference type="ARBA" id="ARBA00022777"/>
    </source>
</evidence>
<evidence type="ECO:0000313" key="9">
    <source>
        <dbReference type="EMBL" id="QDQ69229.1"/>
    </source>
</evidence>
<evidence type="ECO:0000256" key="1">
    <source>
        <dbReference type="ARBA" id="ARBA00022518"/>
    </source>
</evidence>
<dbReference type="GeneID" id="80540361"/>
<dbReference type="GO" id="GO:0071897">
    <property type="term" value="P:DNA biosynthetic process"/>
    <property type="evidence" value="ECO:0007669"/>
    <property type="project" value="UniProtKB-KW"/>
</dbReference>
<feature type="compositionally biased region" description="Polar residues" evidence="7">
    <location>
        <begin position="106"/>
        <end position="116"/>
    </location>
</feature>
<feature type="compositionally biased region" description="Polar residues" evidence="7">
    <location>
        <begin position="1"/>
        <end position="13"/>
    </location>
</feature>
<sequence>MANDNQLNISDGQQYPEDREKNEGTVGIFNGNSGDSLVSLALSEDVPEDRALYVPMDSGSPCVYGALNTSARPSWRAVRDVPLYETPKYPPMPVTPPVETPGGQRASLTASLPSSEYSDHFHFQSPRSDARPPLPTSPPPVMSRPARAWADLHMWQTSKGFLKFVPRRHGASSPDTKTFDQREDRGLSPGSGRKLLEGNLCLMCGLRTPTVTAVQIPRQLMVPIHLIRPTVNVDCCNTYFVYFEGPMGVGKSTLINTASGILPGEKVVIFQEPMSYWKHVFTDCHREIYKVLKMGKVGDPGTSDRLYACQCKFALPFRTRAIAVQRMVQPWRVGSESTRGTHWCFSDRHLLSSAVVFPLLHLKMGRLSFDHFVQLLANFCAMECDIIVIVSLRSSELLRRIMVRGRKNEENVDKNYVREMAWAYHAVYCSWVMLRYITVEQMVQLCTQTTTIPDICFNSYRLGSKEDTLKTLLDQSMIPLLAGILYPVRYHPVIIELCFGFFQELCKVQFIIANGDNYEENVCGLWTDIYRQIITNPAIKPRTVNWQALESQAKALLALEKS</sequence>
<feature type="domain" description="Herpesvirus thymidine kinase C-terminal" evidence="8">
    <location>
        <begin position="520"/>
        <end position="549"/>
    </location>
</feature>
<feature type="region of interest" description="Disordered" evidence="7">
    <location>
        <begin position="88"/>
        <end position="140"/>
    </location>
</feature>
<keyword evidence="4" id="KW-0547">Nucleotide-binding</keyword>
<evidence type="ECO:0000256" key="7">
    <source>
        <dbReference type="SAM" id="MobiDB-lite"/>
    </source>
</evidence>
<dbReference type="GO" id="GO:0006230">
    <property type="term" value="P:TMP biosynthetic process"/>
    <property type="evidence" value="ECO:0007669"/>
    <property type="project" value="InterPro"/>
</dbReference>
<dbReference type="SUPFAM" id="SSF52540">
    <property type="entry name" value="P-loop containing nucleoside triphosphate hydrolases"/>
    <property type="match status" value="1"/>
</dbReference>
<dbReference type="EC" id="2.7.1.21" evidence="9"/>
<dbReference type="InterPro" id="IPR001889">
    <property type="entry name" value="Herpes_TK"/>
</dbReference>
<dbReference type="InterPro" id="IPR013672">
    <property type="entry name" value="Herpes_TK_C"/>
</dbReference>
<dbReference type="GO" id="GO:0004797">
    <property type="term" value="F:thymidine kinase activity"/>
    <property type="evidence" value="ECO:0007669"/>
    <property type="project" value="UniProtKB-EC"/>
</dbReference>
<keyword evidence="3 9" id="KW-0808">Transferase</keyword>
<protein>
    <submittedName>
        <fullName evidence="9">Thymidine kinase</fullName>
        <ecNumber evidence="9">2.7.1.21</ecNumber>
    </submittedName>
</protein>
<keyword evidence="10" id="KW-1185">Reference proteome</keyword>
<name>A0A5B8G6I8_9GAMA</name>
<reference evidence="9" key="1">
    <citation type="journal article" date="2019" name="Emerg. Infect. Dis.">
        <title>Novel Virus Related to Kaposi's Sarcoma-Associated Herpesvirus from Colobus Monkey.</title>
        <authorList>
            <person name="Dhingra A."/>
            <person name="Ganzenmueller T."/>
            <person name="Hage E."/>
            <person name="Suarez N.M."/>
            <person name="Matz-Rensing K."/>
            <person name="Widmer D."/>
            <person name="Pohlmann S."/>
            <person name="Davison A.J."/>
            <person name="Schulz T.F."/>
            <person name="Kaul A."/>
        </authorList>
    </citation>
    <scope>NUCLEOTIDE SEQUENCE</scope>
    <source>
        <strain evidence="9">Hannover</strain>
    </source>
</reference>
<keyword evidence="1" id="KW-0244">Early protein</keyword>
<evidence type="ECO:0000256" key="2">
    <source>
        <dbReference type="ARBA" id="ARBA00022634"/>
    </source>
</evidence>
<evidence type="ECO:0000313" key="10">
    <source>
        <dbReference type="Proteomes" id="UP001147731"/>
    </source>
</evidence>
<organism evidence="9 10">
    <name type="scientific">Colobine gammaherpesvirus 1</name>
    <dbReference type="NCBI Taxonomy" id="2597325"/>
    <lineage>
        <taxon>Viruses</taxon>
        <taxon>Duplodnaviria</taxon>
        <taxon>Heunggongvirae</taxon>
        <taxon>Peploviricota</taxon>
        <taxon>Herviviricetes</taxon>
        <taxon>Herpesvirales</taxon>
        <taxon>Orthoherpesviridae</taxon>
        <taxon>Gammaherpesvirinae</taxon>
        <taxon>Rhadinovirus</taxon>
        <taxon>Rhadinovirus colobinegamma1</taxon>
    </lineage>
</organism>
<dbReference type="Gene3D" id="3.40.50.300">
    <property type="entry name" value="P-loop containing nucleotide triphosphate hydrolases"/>
    <property type="match status" value="1"/>
</dbReference>
<accession>A0A5B8G6I8</accession>
<dbReference type="Pfam" id="PF08465">
    <property type="entry name" value="Herpes_TK_C"/>
    <property type="match status" value="1"/>
</dbReference>
<gene>
    <name evidence="9" type="primary">ORF21</name>
</gene>
<dbReference type="InterPro" id="IPR027417">
    <property type="entry name" value="P-loop_NTPase"/>
</dbReference>
<keyword evidence="5 9" id="KW-0418">Kinase</keyword>
<dbReference type="KEGG" id="vg:80540361"/>
<evidence type="ECO:0000259" key="8">
    <source>
        <dbReference type="Pfam" id="PF08465"/>
    </source>
</evidence>
<proteinExistence type="inferred from homology"/>
<dbReference type="Pfam" id="PF00693">
    <property type="entry name" value="Herpes_TK"/>
    <property type="match status" value="1"/>
</dbReference>
<feature type="region of interest" description="Disordered" evidence="7">
    <location>
        <begin position="1"/>
        <end position="30"/>
    </location>
</feature>
<keyword evidence="2" id="KW-0237">DNA synthesis</keyword>
<keyword evidence="6" id="KW-0067">ATP-binding</keyword>
<evidence type="ECO:0000256" key="3">
    <source>
        <dbReference type="ARBA" id="ARBA00022679"/>
    </source>
</evidence>
<feature type="region of interest" description="Disordered" evidence="7">
    <location>
        <begin position="168"/>
        <end position="190"/>
    </location>
</feature>